<evidence type="ECO:0000256" key="6">
    <source>
        <dbReference type="ARBA" id="ARBA00022777"/>
    </source>
</evidence>
<organism evidence="9 10">
    <name type="scientific">Microvirga tunisiensis</name>
    <dbReference type="NCBI Taxonomy" id="2108360"/>
    <lineage>
        <taxon>Bacteria</taxon>
        <taxon>Pseudomonadati</taxon>
        <taxon>Pseudomonadota</taxon>
        <taxon>Alphaproteobacteria</taxon>
        <taxon>Hyphomicrobiales</taxon>
        <taxon>Methylobacteriaceae</taxon>
        <taxon>Microvirga</taxon>
    </lineage>
</organism>
<dbReference type="EMBL" id="VOSK01000209">
    <property type="protein sequence ID" value="MPR29224.1"/>
    <property type="molecule type" value="Genomic_DNA"/>
</dbReference>
<evidence type="ECO:0000256" key="7">
    <source>
        <dbReference type="ARBA" id="ARBA00022840"/>
    </source>
</evidence>
<sequence length="349" mass="38784">MQLSRGSVLILAPVGRDADVAAAILREVGIGSTQCADLDRVVVSLDDADCAILTEEALLSSNRKALASWISQQPPWSDFPFILLTQRGLTPDPRLRKLLANVTVLERPFHPDVLADAVGSALRARKRQREVQAHLEERQRTHERQTLLIRELHHRVKNTLATVQALVGATARSAKSVDEFYHSFVARIVALANTHTMLTEDYWQTASLGEILTAELGPYKSEAEDRVILDGPVVQMQADLAVPLGMAIHELSTNAAKYGSLSVPEGKLQVRWDVLEQEGARKLLLDWTEMGGPPVEEPSRRGFGSTLIRRILTTQCHADIQYEFEPCGVHFRLEAPLTQERLVPQYDSP</sequence>
<reference evidence="9 10" key="1">
    <citation type="journal article" date="2019" name="Syst. Appl. Microbiol.">
        <title>Microvirga tunisiensis sp. nov., a root nodule symbiotic bacterium isolated from Lupinus micranthus and L. luteus grown in Northern Tunisia.</title>
        <authorList>
            <person name="Msaddak A."/>
            <person name="Rejili M."/>
            <person name="Duran D."/>
            <person name="Mars M."/>
            <person name="Palacios J.M."/>
            <person name="Ruiz-Argueso T."/>
            <person name="Rey L."/>
            <person name="Imperial J."/>
        </authorList>
    </citation>
    <scope>NUCLEOTIDE SEQUENCE [LARGE SCALE GENOMIC DNA]</scope>
    <source>
        <strain evidence="9 10">Lmie10</strain>
    </source>
</reference>
<keyword evidence="6 9" id="KW-0418">Kinase</keyword>
<evidence type="ECO:0000313" key="10">
    <source>
        <dbReference type="Proteomes" id="UP000403266"/>
    </source>
</evidence>
<dbReference type="PANTHER" id="PTHR41523:SF8">
    <property type="entry name" value="ETHYLENE RESPONSE SENSOR PROTEIN"/>
    <property type="match status" value="1"/>
</dbReference>
<keyword evidence="4" id="KW-0808">Transferase</keyword>
<accession>A0A5N7MSZ1</accession>
<name>A0A5N7MSZ1_9HYPH</name>
<dbReference type="Pfam" id="PF07536">
    <property type="entry name" value="HWE_HK"/>
    <property type="match status" value="1"/>
</dbReference>
<comment type="catalytic activity">
    <reaction evidence="1">
        <text>ATP + protein L-histidine = ADP + protein N-phospho-L-histidine.</text>
        <dbReference type="EC" id="2.7.13.3"/>
    </reaction>
</comment>
<comment type="caution">
    <text evidence="9">The sequence shown here is derived from an EMBL/GenBank/DDBJ whole genome shotgun (WGS) entry which is preliminary data.</text>
</comment>
<keyword evidence="3" id="KW-0597">Phosphoprotein</keyword>
<dbReference type="InterPro" id="IPR036890">
    <property type="entry name" value="HATPase_C_sf"/>
</dbReference>
<dbReference type="EC" id="2.7.13.3" evidence="2"/>
<keyword evidence="10" id="KW-1185">Reference proteome</keyword>
<evidence type="ECO:0000313" key="9">
    <source>
        <dbReference type="EMBL" id="MPR29224.1"/>
    </source>
</evidence>
<feature type="domain" description="Signal transduction histidine kinase HWE region" evidence="8">
    <location>
        <begin position="151"/>
        <end position="233"/>
    </location>
</feature>
<dbReference type="Gene3D" id="3.30.565.10">
    <property type="entry name" value="Histidine kinase-like ATPase, C-terminal domain"/>
    <property type="match status" value="1"/>
</dbReference>
<dbReference type="Proteomes" id="UP000403266">
    <property type="component" value="Unassembled WGS sequence"/>
</dbReference>
<evidence type="ECO:0000256" key="5">
    <source>
        <dbReference type="ARBA" id="ARBA00022741"/>
    </source>
</evidence>
<dbReference type="GO" id="GO:0004673">
    <property type="term" value="F:protein histidine kinase activity"/>
    <property type="evidence" value="ECO:0007669"/>
    <property type="project" value="UniProtKB-EC"/>
</dbReference>
<keyword evidence="5" id="KW-0547">Nucleotide-binding</keyword>
<evidence type="ECO:0000256" key="2">
    <source>
        <dbReference type="ARBA" id="ARBA00012438"/>
    </source>
</evidence>
<dbReference type="Gene3D" id="3.40.50.2300">
    <property type="match status" value="1"/>
</dbReference>
<dbReference type="OrthoDB" id="341208at2"/>
<evidence type="ECO:0000256" key="3">
    <source>
        <dbReference type="ARBA" id="ARBA00022553"/>
    </source>
</evidence>
<dbReference type="RefSeq" id="WP_152715922.1">
    <property type="nucleotide sequence ID" value="NZ_VOSJ01000221.1"/>
</dbReference>
<protein>
    <recommendedName>
        <fullName evidence="2">histidine kinase</fullName>
        <ecNumber evidence="2">2.7.13.3</ecNumber>
    </recommendedName>
</protein>
<proteinExistence type="predicted"/>
<gene>
    <name evidence="9" type="ORF">FS320_30020</name>
</gene>
<dbReference type="InterPro" id="IPR011102">
    <property type="entry name" value="Sig_transdc_His_kinase_HWE"/>
</dbReference>
<dbReference type="SUPFAM" id="SSF52172">
    <property type="entry name" value="CheY-like"/>
    <property type="match status" value="1"/>
</dbReference>
<dbReference type="GO" id="GO:0005524">
    <property type="term" value="F:ATP binding"/>
    <property type="evidence" value="ECO:0007669"/>
    <property type="project" value="UniProtKB-KW"/>
</dbReference>
<evidence type="ECO:0000259" key="8">
    <source>
        <dbReference type="SMART" id="SM00911"/>
    </source>
</evidence>
<dbReference type="PANTHER" id="PTHR41523">
    <property type="entry name" value="TWO-COMPONENT SYSTEM SENSOR PROTEIN"/>
    <property type="match status" value="1"/>
</dbReference>
<dbReference type="AlphaFoldDB" id="A0A5N7MSZ1"/>
<evidence type="ECO:0000256" key="1">
    <source>
        <dbReference type="ARBA" id="ARBA00000085"/>
    </source>
</evidence>
<evidence type="ECO:0000256" key="4">
    <source>
        <dbReference type="ARBA" id="ARBA00022679"/>
    </source>
</evidence>
<dbReference type="InterPro" id="IPR011006">
    <property type="entry name" value="CheY-like_superfamily"/>
</dbReference>
<dbReference type="SMART" id="SM00911">
    <property type="entry name" value="HWE_HK"/>
    <property type="match status" value="1"/>
</dbReference>
<keyword evidence="7" id="KW-0067">ATP-binding</keyword>